<accession>A0A559J3A9</accession>
<evidence type="ECO:0000256" key="3">
    <source>
        <dbReference type="ARBA" id="ARBA00048505"/>
    </source>
</evidence>
<dbReference type="PANTHER" id="PTHR42951">
    <property type="entry name" value="METALLO-BETA-LACTAMASE DOMAIN-CONTAINING"/>
    <property type="match status" value="1"/>
</dbReference>
<evidence type="ECO:0000256" key="1">
    <source>
        <dbReference type="ARBA" id="ARBA00034221"/>
    </source>
</evidence>
<evidence type="ECO:0000256" key="2">
    <source>
        <dbReference type="ARBA" id="ARBA00034301"/>
    </source>
</evidence>
<dbReference type="SUPFAM" id="SSF56281">
    <property type="entry name" value="Metallo-hydrolase/oxidoreductase"/>
    <property type="match status" value="1"/>
</dbReference>
<dbReference type="Pfam" id="PF00753">
    <property type="entry name" value="Lactamase_B"/>
    <property type="match status" value="1"/>
</dbReference>
<evidence type="ECO:0000259" key="4">
    <source>
        <dbReference type="SMART" id="SM00849"/>
    </source>
</evidence>
<comment type="function">
    <text evidence="2">Counteracts the endogenous Pycsar antiviral defense system. Phosphodiesterase that enables metal-dependent hydrolysis of host cyclic nucleotide Pycsar defense signals such as cCMP and cUMP.</text>
</comment>
<dbReference type="Proteomes" id="UP000318102">
    <property type="component" value="Unassembled WGS sequence"/>
</dbReference>
<dbReference type="InterPro" id="IPR036866">
    <property type="entry name" value="RibonucZ/Hydroxyglut_hydro"/>
</dbReference>
<protein>
    <submittedName>
        <fullName evidence="5">MBL fold metallo-hydrolase</fullName>
    </submittedName>
</protein>
<dbReference type="RefSeq" id="WP_144991471.1">
    <property type="nucleotide sequence ID" value="NZ_VNJK01000001.1"/>
</dbReference>
<feature type="domain" description="Metallo-beta-lactamase" evidence="4">
    <location>
        <begin position="24"/>
        <end position="233"/>
    </location>
</feature>
<gene>
    <name evidence="5" type="ORF">FPZ44_15685</name>
</gene>
<dbReference type="CDD" id="cd07721">
    <property type="entry name" value="yflN-like_MBL-fold"/>
    <property type="match status" value="1"/>
</dbReference>
<organism evidence="5 6">
    <name type="scientific">Paenibacillus agilis</name>
    <dbReference type="NCBI Taxonomy" id="3020863"/>
    <lineage>
        <taxon>Bacteria</taxon>
        <taxon>Bacillati</taxon>
        <taxon>Bacillota</taxon>
        <taxon>Bacilli</taxon>
        <taxon>Bacillales</taxon>
        <taxon>Paenibacillaceae</taxon>
        <taxon>Paenibacillus</taxon>
    </lineage>
</organism>
<name>A0A559J3A9_9BACL</name>
<dbReference type="InterPro" id="IPR050855">
    <property type="entry name" value="NDM-1-like"/>
</dbReference>
<dbReference type="SMART" id="SM00849">
    <property type="entry name" value="Lactamase_B"/>
    <property type="match status" value="1"/>
</dbReference>
<comment type="catalytic activity">
    <reaction evidence="1">
        <text>3',5'-cyclic CMP + H2O = CMP + H(+)</text>
        <dbReference type="Rhea" id="RHEA:72675"/>
        <dbReference type="ChEBI" id="CHEBI:15377"/>
        <dbReference type="ChEBI" id="CHEBI:15378"/>
        <dbReference type="ChEBI" id="CHEBI:58003"/>
        <dbReference type="ChEBI" id="CHEBI:60377"/>
    </reaction>
    <physiologicalReaction direction="left-to-right" evidence="1">
        <dbReference type="Rhea" id="RHEA:72676"/>
    </physiologicalReaction>
</comment>
<reference evidence="5 6" key="1">
    <citation type="submission" date="2019-07" db="EMBL/GenBank/DDBJ databases">
        <authorList>
            <person name="Kim J."/>
        </authorList>
    </citation>
    <scope>NUCLEOTIDE SEQUENCE [LARGE SCALE GENOMIC DNA]</scope>
    <source>
        <strain evidence="5 6">N4</strain>
    </source>
</reference>
<evidence type="ECO:0000313" key="5">
    <source>
        <dbReference type="EMBL" id="TVX94367.1"/>
    </source>
</evidence>
<dbReference type="PANTHER" id="PTHR42951:SF15">
    <property type="entry name" value="METALLO-BETA-LACTAMASE SUPERFAMILY PROTEIN"/>
    <property type="match status" value="1"/>
</dbReference>
<dbReference type="OrthoDB" id="9802248at2"/>
<comment type="caution">
    <text evidence="5">The sequence shown here is derived from an EMBL/GenBank/DDBJ whole genome shotgun (WGS) entry which is preliminary data.</text>
</comment>
<keyword evidence="6" id="KW-1185">Reference proteome</keyword>
<dbReference type="AlphaFoldDB" id="A0A559J3A9"/>
<evidence type="ECO:0000313" key="6">
    <source>
        <dbReference type="Proteomes" id="UP000318102"/>
    </source>
</evidence>
<sequence length="254" mass="28272">MKVAKNVEIEMLTLSASMMGKVETIYPTLLWDEKDLLLVDTGYPGQLPLLEEAFCKLGKSTKEITSIIMTHQDLDHIGSLPDIIKESEQNIEVLSSPFEQPYIQGDKPLLKLTPEAIKQAQASLPPQLPEQWRSAFIFMLKNPPRAQVHRTLQDGEQLPCCGGITVIPTPGHTPGHISLYHQPSKTLIAGDAMVVTEGQLFGPDEMHTLDLRTAYNSLHQLTQYDIDTVICYHGGMYTGAANRRIAELAREMPL</sequence>
<dbReference type="EMBL" id="VNJK01000001">
    <property type="protein sequence ID" value="TVX94367.1"/>
    <property type="molecule type" value="Genomic_DNA"/>
</dbReference>
<dbReference type="InterPro" id="IPR001279">
    <property type="entry name" value="Metallo-B-lactamas"/>
</dbReference>
<comment type="catalytic activity">
    <reaction evidence="3">
        <text>3',5'-cyclic UMP + H2O = UMP + H(+)</text>
        <dbReference type="Rhea" id="RHEA:70575"/>
        <dbReference type="ChEBI" id="CHEBI:15377"/>
        <dbReference type="ChEBI" id="CHEBI:15378"/>
        <dbReference type="ChEBI" id="CHEBI:57865"/>
        <dbReference type="ChEBI" id="CHEBI:184387"/>
    </reaction>
    <physiologicalReaction direction="left-to-right" evidence="3">
        <dbReference type="Rhea" id="RHEA:70576"/>
    </physiologicalReaction>
</comment>
<proteinExistence type="predicted"/>
<dbReference type="Gene3D" id="3.60.15.10">
    <property type="entry name" value="Ribonuclease Z/Hydroxyacylglutathione hydrolase-like"/>
    <property type="match status" value="1"/>
</dbReference>